<evidence type="ECO:0000313" key="5">
    <source>
        <dbReference type="EMBL" id="WOO83343.1"/>
    </source>
</evidence>
<organism evidence="5 6">
    <name type="scientific">Vanrija pseudolonga</name>
    <dbReference type="NCBI Taxonomy" id="143232"/>
    <lineage>
        <taxon>Eukaryota</taxon>
        <taxon>Fungi</taxon>
        <taxon>Dikarya</taxon>
        <taxon>Basidiomycota</taxon>
        <taxon>Agaricomycotina</taxon>
        <taxon>Tremellomycetes</taxon>
        <taxon>Trichosporonales</taxon>
        <taxon>Trichosporonaceae</taxon>
        <taxon>Vanrija</taxon>
    </lineage>
</organism>
<dbReference type="GO" id="GO:0001965">
    <property type="term" value="F:G-protein alpha-subunit binding"/>
    <property type="evidence" value="ECO:0007669"/>
    <property type="project" value="TreeGrafter"/>
</dbReference>
<accession>A0AAF0YAT1</accession>
<dbReference type="Proteomes" id="UP000827549">
    <property type="component" value="Chromosome 5"/>
</dbReference>
<dbReference type="RefSeq" id="XP_062629369.1">
    <property type="nucleotide sequence ID" value="XM_062773385.1"/>
</dbReference>
<dbReference type="GO" id="GO:0005737">
    <property type="term" value="C:cytoplasm"/>
    <property type="evidence" value="ECO:0007669"/>
    <property type="project" value="TreeGrafter"/>
</dbReference>
<sequence length="659" mass="70929">MQVPLATDYTAIADRGRAPALAPVRRELSRIINAPPTLMHPEDRAGFLVAILADLAPDGLWMHWPDDVHTAALTAVKVLGRNPVGSETLITPDHLATLLHHSGISPRVTTAPRVPPFSPPASEAMRALANTLVLHPPARRRFAEIGGGPAIARALGTAEHTPANLFLLGRIGFLITASGKCVREMVDSDGLVPKLVHHLSALRVMPANYDALSELLKFTANVLRFYPQKVEGDDEPPWDAKLDPLLAPILSIVHQIPFNDLLPPLTHALHALISIPLTPELLPTWYATPGTGRQASQSRDKKKGSKTGSPPSGGFSDGQLSPTPSGSFLSFRGPTTHATPTAQTVPRRLLAILNGFVDAHLPGTAPPDPEFIIDEVLPPVLVLAAHTATGCIEMRTFYRSSLFPRSLDRSPEAGPLEARPGLLGTLLRLMNTTHSIHSRDTAGEFLWAVCSGDAGELCDEIGYGNAAGLLYRKGLSGPPPARVVELPDEQPRPVPPRSPAPTAHSPSPSTSHSHHSGASIRSHERRHTAASGHSQHTIASSNSHERHPITGLEAPTGDSNSPFDGMTDEEKEREAEKMFVLFERLNRNPIIKAGAPTPDGGTKSLKEAMQDKVASGEADLWEAAEAERVRTEALAQEEADEEEAAKEMEAYFKRKHPAR</sequence>
<dbReference type="Pfam" id="PF10165">
    <property type="entry name" value="Ric8"/>
    <property type="match status" value="1"/>
</dbReference>
<dbReference type="GeneID" id="87810045"/>
<feature type="compositionally biased region" description="Low complexity" evidence="4">
    <location>
        <begin position="500"/>
        <end position="511"/>
    </location>
</feature>
<evidence type="ECO:0000256" key="2">
    <source>
        <dbReference type="ARBA" id="ARBA00022658"/>
    </source>
</evidence>
<evidence type="ECO:0000313" key="6">
    <source>
        <dbReference type="Proteomes" id="UP000827549"/>
    </source>
</evidence>
<dbReference type="PANTHER" id="PTHR12425">
    <property type="entry name" value="SYNEMBRYN"/>
    <property type="match status" value="1"/>
</dbReference>
<evidence type="ECO:0000256" key="1">
    <source>
        <dbReference type="ARBA" id="ARBA00009049"/>
    </source>
</evidence>
<keyword evidence="6" id="KW-1185">Reference proteome</keyword>
<evidence type="ECO:0000256" key="4">
    <source>
        <dbReference type="SAM" id="MobiDB-lite"/>
    </source>
</evidence>
<name>A0AAF0YAT1_9TREE</name>
<evidence type="ECO:0000256" key="3">
    <source>
        <dbReference type="ARBA" id="ARBA00023186"/>
    </source>
</evidence>
<feature type="region of interest" description="Disordered" evidence="4">
    <location>
        <begin position="288"/>
        <end position="342"/>
    </location>
</feature>
<keyword evidence="2" id="KW-0344">Guanine-nucleotide releasing factor</keyword>
<reference evidence="5" key="1">
    <citation type="submission" date="2023-10" db="EMBL/GenBank/DDBJ databases">
        <authorList>
            <person name="Noh H."/>
        </authorList>
    </citation>
    <scope>NUCLEOTIDE SEQUENCE</scope>
    <source>
        <strain evidence="5">DUCC4014</strain>
    </source>
</reference>
<dbReference type="GO" id="GO:0007186">
    <property type="term" value="P:G protein-coupled receptor signaling pathway"/>
    <property type="evidence" value="ECO:0007669"/>
    <property type="project" value="TreeGrafter"/>
</dbReference>
<gene>
    <name evidence="5" type="primary">ric8a</name>
    <name evidence="5" type="ORF">LOC62_05G006870</name>
</gene>
<feature type="region of interest" description="Disordered" evidence="4">
    <location>
        <begin position="635"/>
        <end position="659"/>
    </location>
</feature>
<comment type="similarity">
    <text evidence="1">Belongs to the synembryn family.</text>
</comment>
<protein>
    <submittedName>
        <fullName evidence="5">Synembryn</fullName>
    </submittedName>
</protein>
<feature type="compositionally biased region" description="Polar residues" evidence="4">
    <location>
        <begin position="318"/>
        <end position="328"/>
    </location>
</feature>
<dbReference type="EMBL" id="CP086718">
    <property type="protein sequence ID" value="WOO83343.1"/>
    <property type="molecule type" value="Genomic_DNA"/>
</dbReference>
<feature type="region of interest" description="Disordered" evidence="4">
    <location>
        <begin position="481"/>
        <end position="573"/>
    </location>
</feature>
<dbReference type="AlphaFoldDB" id="A0AAF0YAT1"/>
<feature type="compositionally biased region" description="Acidic residues" evidence="4">
    <location>
        <begin position="635"/>
        <end position="644"/>
    </location>
</feature>
<dbReference type="GO" id="GO:0005085">
    <property type="term" value="F:guanyl-nucleotide exchange factor activity"/>
    <property type="evidence" value="ECO:0007669"/>
    <property type="project" value="UniProtKB-KW"/>
</dbReference>
<keyword evidence="3" id="KW-0143">Chaperone</keyword>
<proteinExistence type="inferred from homology"/>
<dbReference type="InterPro" id="IPR019318">
    <property type="entry name" value="Gua_nucleotide_exch_fac_Ric8"/>
</dbReference>
<feature type="compositionally biased region" description="Polar residues" evidence="4">
    <location>
        <begin position="531"/>
        <end position="542"/>
    </location>
</feature>
<dbReference type="PANTHER" id="PTHR12425:SF5">
    <property type="entry name" value="SYNEMBRYN"/>
    <property type="match status" value="1"/>
</dbReference>